<organism evidence="10 11">
    <name type="scientific">Polaromonas naphthalenivorans (strain CJ2)</name>
    <dbReference type="NCBI Taxonomy" id="365044"/>
    <lineage>
        <taxon>Bacteria</taxon>
        <taxon>Pseudomonadati</taxon>
        <taxon>Pseudomonadota</taxon>
        <taxon>Betaproteobacteria</taxon>
        <taxon>Burkholderiales</taxon>
        <taxon>Comamonadaceae</taxon>
        <taxon>Polaromonas</taxon>
    </lineage>
</organism>
<dbReference type="SUPFAM" id="SSF161098">
    <property type="entry name" value="MetI-like"/>
    <property type="match status" value="1"/>
</dbReference>
<dbReference type="AlphaFoldDB" id="A1VR82"/>
<dbReference type="CDD" id="cd06261">
    <property type="entry name" value="TM_PBP2"/>
    <property type="match status" value="1"/>
</dbReference>
<evidence type="ECO:0000259" key="9">
    <source>
        <dbReference type="PROSITE" id="PS50928"/>
    </source>
</evidence>
<feature type="domain" description="ABC transmembrane type-1" evidence="9">
    <location>
        <begin position="87"/>
        <end position="293"/>
    </location>
</feature>
<dbReference type="PANTHER" id="PTHR42929">
    <property type="entry name" value="INNER MEMBRANE ABC TRANSPORTER PERMEASE PROTEIN YDCU-RELATED-RELATED"/>
    <property type="match status" value="1"/>
</dbReference>
<keyword evidence="6 8" id="KW-1133">Transmembrane helix</keyword>
<keyword evidence="11" id="KW-1185">Reference proteome</keyword>
<keyword evidence="7 8" id="KW-0472">Membrane</keyword>
<dbReference type="Gene3D" id="1.10.3720.10">
    <property type="entry name" value="MetI-like"/>
    <property type="match status" value="1"/>
</dbReference>
<evidence type="ECO:0000256" key="5">
    <source>
        <dbReference type="ARBA" id="ARBA00022692"/>
    </source>
</evidence>
<sequence length="305" mass="34254">MAASTLPMPGKRFVIGVPYVWLIVFFFLPFLILLYISFVDMGNDINPFKPIWDSQTGLLKLKYENYWSIFRSGEGGPMFQTLYVEAYLRSLWYALCTALLCLAVGYPFAYFIARSSPSVRPALLMMVMLPFWTSFLLRVYAWKGILADQGVLNRALMALGFTSEPIQLLYTDVSMLVGMTYVYLPFMVLPLYANLVKMDFRLLEAAHDLGASPFKAFWLVTVPLSRAGIIAGFMLVFIPSVGEFVIPSLLGGPENIMIGRVVWDEMFTSNNWPRATALAVVMIALIVVPLAIYYHHTGDAAEAAK</sequence>
<evidence type="ECO:0000256" key="7">
    <source>
        <dbReference type="ARBA" id="ARBA00023136"/>
    </source>
</evidence>
<name>A1VR82_POLNA</name>
<accession>A1VR82</accession>
<dbReference type="InterPro" id="IPR035906">
    <property type="entry name" value="MetI-like_sf"/>
</dbReference>
<dbReference type="EMBL" id="CP000529">
    <property type="protein sequence ID" value="ABM38160.1"/>
    <property type="molecule type" value="Genomic_DNA"/>
</dbReference>
<dbReference type="eggNOG" id="COG1176">
    <property type="taxonomic scope" value="Bacteria"/>
</dbReference>
<dbReference type="KEGG" id="pna:Pnap_2860"/>
<dbReference type="RefSeq" id="WP_011802236.1">
    <property type="nucleotide sequence ID" value="NC_008781.1"/>
</dbReference>
<dbReference type="Pfam" id="PF00528">
    <property type="entry name" value="BPD_transp_1"/>
    <property type="match status" value="1"/>
</dbReference>
<dbReference type="Proteomes" id="UP000000644">
    <property type="component" value="Chromosome"/>
</dbReference>
<evidence type="ECO:0000256" key="4">
    <source>
        <dbReference type="ARBA" id="ARBA00022475"/>
    </source>
</evidence>
<keyword evidence="3 8" id="KW-0813">Transport</keyword>
<feature type="transmembrane region" description="Helical" evidence="8">
    <location>
        <begin position="12"/>
        <end position="38"/>
    </location>
</feature>
<feature type="transmembrane region" description="Helical" evidence="8">
    <location>
        <begin position="216"/>
        <end position="238"/>
    </location>
</feature>
<feature type="transmembrane region" description="Helical" evidence="8">
    <location>
        <begin position="91"/>
        <end position="111"/>
    </location>
</feature>
<protein>
    <submittedName>
        <fullName evidence="10">Binding-protein-dependent transport systems inner membrane component</fullName>
    </submittedName>
</protein>
<feature type="transmembrane region" description="Helical" evidence="8">
    <location>
        <begin position="275"/>
        <end position="295"/>
    </location>
</feature>
<gene>
    <name evidence="10" type="ordered locus">Pnap_2860</name>
</gene>
<evidence type="ECO:0000313" key="10">
    <source>
        <dbReference type="EMBL" id="ABM38160.1"/>
    </source>
</evidence>
<dbReference type="PANTHER" id="PTHR42929:SF3">
    <property type="entry name" value="PUTRESCINE TRANSPORT SYSTEM PERMEASE PROTEIN POTH"/>
    <property type="match status" value="1"/>
</dbReference>
<evidence type="ECO:0000256" key="2">
    <source>
        <dbReference type="ARBA" id="ARBA00007069"/>
    </source>
</evidence>
<evidence type="ECO:0000256" key="6">
    <source>
        <dbReference type="ARBA" id="ARBA00022989"/>
    </source>
</evidence>
<dbReference type="InterPro" id="IPR000515">
    <property type="entry name" value="MetI-like"/>
</dbReference>
<dbReference type="GO" id="GO:0055085">
    <property type="term" value="P:transmembrane transport"/>
    <property type="evidence" value="ECO:0007669"/>
    <property type="project" value="InterPro"/>
</dbReference>
<dbReference type="OrthoDB" id="9808619at2"/>
<dbReference type="PROSITE" id="PS50928">
    <property type="entry name" value="ABC_TM1"/>
    <property type="match status" value="1"/>
</dbReference>
<evidence type="ECO:0000313" key="11">
    <source>
        <dbReference type="Proteomes" id="UP000000644"/>
    </source>
</evidence>
<keyword evidence="4" id="KW-1003">Cell membrane</keyword>
<evidence type="ECO:0000256" key="3">
    <source>
        <dbReference type="ARBA" id="ARBA00022448"/>
    </source>
</evidence>
<feature type="transmembrane region" description="Helical" evidence="8">
    <location>
        <begin position="123"/>
        <end position="142"/>
    </location>
</feature>
<dbReference type="HOGENOM" id="CLU_016047_18_3_4"/>
<dbReference type="GO" id="GO:0005886">
    <property type="term" value="C:plasma membrane"/>
    <property type="evidence" value="ECO:0007669"/>
    <property type="project" value="UniProtKB-SubCell"/>
</dbReference>
<dbReference type="STRING" id="365044.Pnap_2860"/>
<comment type="subcellular location">
    <subcellularLocation>
        <location evidence="1 8">Cell membrane</location>
        <topology evidence="1 8">Multi-pass membrane protein</topology>
    </subcellularLocation>
</comment>
<proteinExistence type="inferred from homology"/>
<evidence type="ECO:0000256" key="1">
    <source>
        <dbReference type="ARBA" id="ARBA00004651"/>
    </source>
</evidence>
<evidence type="ECO:0000256" key="8">
    <source>
        <dbReference type="RuleBase" id="RU363032"/>
    </source>
</evidence>
<comment type="similarity">
    <text evidence="2">Belongs to the binding-protein-dependent transport system permease family. CysTW subfamily.</text>
</comment>
<keyword evidence="5 8" id="KW-0812">Transmembrane</keyword>
<reference evidence="11" key="1">
    <citation type="journal article" date="2009" name="Environ. Microbiol.">
        <title>The genome of Polaromonas naphthalenivorans strain CJ2, isolated from coal tar-contaminated sediment, reveals physiological and metabolic versatility and evolution through extensive horizontal gene transfer.</title>
        <authorList>
            <person name="Yagi J.M."/>
            <person name="Sims D."/>
            <person name="Brettin T."/>
            <person name="Bruce D."/>
            <person name="Madsen E.L."/>
        </authorList>
    </citation>
    <scope>NUCLEOTIDE SEQUENCE [LARGE SCALE GENOMIC DNA]</scope>
    <source>
        <strain evidence="11">CJ2</strain>
    </source>
</reference>
<feature type="transmembrane region" description="Helical" evidence="8">
    <location>
        <begin position="173"/>
        <end position="195"/>
    </location>
</feature>